<gene>
    <name evidence="3" type="ORF">FFL34_15585</name>
</gene>
<dbReference type="PROSITE" id="PS50887">
    <property type="entry name" value="GGDEF"/>
    <property type="match status" value="1"/>
</dbReference>
<dbReference type="InterPro" id="IPR035965">
    <property type="entry name" value="PAS-like_dom_sf"/>
</dbReference>
<comment type="caution">
    <text evidence="3">The sequence shown here is derived from an EMBL/GenBank/DDBJ whole genome shotgun (WGS) entry which is preliminary data.</text>
</comment>
<dbReference type="AlphaFoldDB" id="A0A5S3QNS7"/>
<dbReference type="PANTHER" id="PTHR44757:SF2">
    <property type="entry name" value="BIOFILM ARCHITECTURE MAINTENANCE PROTEIN MBAA"/>
    <property type="match status" value="1"/>
</dbReference>
<protein>
    <submittedName>
        <fullName evidence="3">EAL domain-containing protein</fullName>
    </submittedName>
</protein>
<dbReference type="SMART" id="SM00267">
    <property type="entry name" value="GGDEF"/>
    <property type="match status" value="1"/>
</dbReference>
<dbReference type="RefSeq" id="WP_138604247.1">
    <property type="nucleotide sequence ID" value="NZ_VCIA01000001.1"/>
</dbReference>
<dbReference type="Gene3D" id="3.20.20.450">
    <property type="entry name" value="EAL domain"/>
    <property type="match status" value="1"/>
</dbReference>
<dbReference type="SUPFAM" id="SSF141868">
    <property type="entry name" value="EAL domain-like"/>
    <property type="match status" value="1"/>
</dbReference>
<dbReference type="SMART" id="SM00052">
    <property type="entry name" value="EAL"/>
    <property type="match status" value="1"/>
</dbReference>
<dbReference type="CDD" id="cd01948">
    <property type="entry name" value="EAL"/>
    <property type="match status" value="1"/>
</dbReference>
<organism evidence="3 4">
    <name type="scientific">Lentibacillus cibarius</name>
    <dbReference type="NCBI Taxonomy" id="2583219"/>
    <lineage>
        <taxon>Bacteria</taxon>
        <taxon>Bacillati</taxon>
        <taxon>Bacillota</taxon>
        <taxon>Bacilli</taxon>
        <taxon>Bacillales</taxon>
        <taxon>Bacillaceae</taxon>
        <taxon>Lentibacillus</taxon>
    </lineage>
</organism>
<feature type="domain" description="EAL" evidence="1">
    <location>
        <begin position="306"/>
        <end position="560"/>
    </location>
</feature>
<evidence type="ECO:0000313" key="3">
    <source>
        <dbReference type="EMBL" id="TMN23357.1"/>
    </source>
</evidence>
<dbReference type="PANTHER" id="PTHR44757">
    <property type="entry name" value="DIGUANYLATE CYCLASE DGCP"/>
    <property type="match status" value="1"/>
</dbReference>
<name>A0A5S3QNS7_9BACI</name>
<evidence type="ECO:0000259" key="2">
    <source>
        <dbReference type="PROSITE" id="PS50887"/>
    </source>
</evidence>
<accession>A0A5S3QNS7</accession>
<dbReference type="InterPro" id="IPR043128">
    <property type="entry name" value="Rev_trsase/Diguanyl_cyclase"/>
</dbReference>
<dbReference type="Pfam" id="PF00990">
    <property type="entry name" value="GGDEF"/>
    <property type="match status" value="1"/>
</dbReference>
<evidence type="ECO:0000313" key="4">
    <source>
        <dbReference type="Proteomes" id="UP000306980"/>
    </source>
</evidence>
<dbReference type="SUPFAM" id="SSF55785">
    <property type="entry name" value="PYP-like sensor domain (PAS domain)"/>
    <property type="match status" value="1"/>
</dbReference>
<dbReference type="NCBIfam" id="TIGR00254">
    <property type="entry name" value="GGDEF"/>
    <property type="match status" value="1"/>
</dbReference>
<dbReference type="PROSITE" id="PS50883">
    <property type="entry name" value="EAL"/>
    <property type="match status" value="1"/>
</dbReference>
<dbReference type="Gene3D" id="3.30.70.270">
    <property type="match status" value="1"/>
</dbReference>
<dbReference type="Pfam" id="PF00563">
    <property type="entry name" value="EAL"/>
    <property type="match status" value="1"/>
</dbReference>
<sequence length="562" mass="64258">MPFPGVHDIHQLVYDSFHQSKQGLAMINHNGDIIMANTAFYTITNIQNETFDFHQFSSLALIDDTKKQDIQLALQETGSWEGKIWFNRQEGELSSYWLTVEAFHTSSPENLYYSITLTQANDPLEKRKEVHFLAYDDPLTKLSNRISFEKTFHAIFGENRNTYHIGALLFIDLDRFKLINDTFGHSCGDLLLKNAAERLRSCLHRPDLIARLGGDEFVCMLPFLDDEQAAIETAKDIIAAFSRPFTLHENELHVTVSIGISFHPHDGDNFETLLTQADSAMYRAKKAGRNNYATSKAELHASHFEHLQLENMLHNAIAGEQLVLCYQPQVNADTGQINAVEALVRWEHPEYGIISPGDFIPIAEESGLITEIDEWVLRTACWQNVQWQQKGYEPVKVSVNISTQQFMQKNLPNKIADVLADTQLDPTLLEIEITETMVMQDTDLSARQVERIRHMGVKVAIDDFGTGYSSFQYLKHFPADTLKIDRVFVKDVDTNDNSRSIMKSIINLGHELNMRVIAEGVETQQQLLQLRHRSIDDIQGFLFHKPMPAAHNWEKLFRKPTQ</sequence>
<dbReference type="OrthoDB" id="9759607at2"/>
<feature type="domain" description="GGDEF" evidence="2">
    <location>
        <begin position="164"/>
        <end position="297"/>
    </location>
</feature>
<proteinExistence type="predicted"/>
<dbReference type="CDD" id="cd01949">
    <property type="entry name" value="GGDEF"/>
    <property type="match status" value="1"/>
</dbReference>
<dbReference type="InterPro" id="IPR052155">
    <property type="entry name" value="Biofilm_reg_signaling"/>
</dbReference>
<dbReference type="InterPro" id="IPR001633">
    <property type="entry name" value="EAL_dom"/>
</dbReference>
<dbReference type="InterPro" id="IPR000160">
    <property type="entry name" value="GGDEF_dom"/>
</dbReference>
<dbReference type="Gene3D" id="3.30.450.20">
    <property type="entry name" value="PAS domain"/>
    <property type="match status" value="1"/>
</dbReference>
<dbReference type="FunFam" id="3.30.70.270:FF:000001">
    <property type="entry name" value="Diguanylate cyclase domain protein"/>
    <property type="match status" value="1"/>
</dbReference>
<dbReference type="EMBL" id="VCIA01000001">
    <property type="protein sequence ID" value="TMN23357.1"/>
    <property type="molecule type" value="Genomic_DNA"/>
</dbReference>
<evidence type="ECO:0000259" key="1">
    <source>
        <dbReference type="PROSITE" id="PS50883"/>
    </source>
</evidence>
<dbReference type="InterPro" id="IPR029787">
    <property type="entry name" value="Nucleotide_cyclase"/>
</dbReference>
<dbReference type="InterPro" id="IPR035919">
    <property type="entry name" value="EAL_sf"/>
</dbReference>
<dbReference type="SUPFAM" id="SSF55073">
    <property type="entry name" value="Nucleotide cyclase"/>
    <property type="match status" value="1"/>
</dbReference>
<reference evidence="3 4" key="1">
    <citation type="submission" date="2019-05" db="EMBL/GenBank/DDBJ databases">
        <title>Genomic analysis of Lentibacillus sp. NKC220-2.</title>
        <authorList>
            <person name="Oh Y.J."/>
        </authorList>
    </citation>
    <scope>NUCLEOTIDE SEQUENCE [LARGE SCALE GENOMIC DNA]</scope>
    <source>
        <strain evidence="3 4">NKC220-2</strain>
    </source>
</reference>
<dbReference type="Proteomes" id="UP000306980">
    <property type="component" value="Unassembled WGS sequence"/>
</dbReference>
<dbReference type="FunFam" id="3.20.20.450:FF:000001">
    <property type="entry name" value="Cyclic di-GMP phosphodiesterase yahA"/>
    <property type="match status" value="1"/>
</dbReference>